<reference evidence="2 3" key="1">
    <citation type="submission" date="2019-06" db="EMBL/GenBank/DDBJ databases">
        <title>Sequencing the genomes of 1000 actinobacteria strains.</title>
        <authorList>
            <person name="Klenk H.-P."/>
        </authorList>
    </citation>
    <scope>NUCLEOTIDE SEQUENCE [LARGE SCALE GENOMIC DNA]</scope>
    <source>
        <strain evidence="2 3">DSM 45928</strain>
    </source>
</reference>
<dbReference type="PANTHER" id="PTHR48079">
    <property type="entry name" value="PROTEIN YEEZ"/>
    <property type="match status" value="1"/>
</dbReference>
<name>A0A543B133_9ACTN</name>
<dbReference type="GO" id="GO:0005737">
    <property type="term" value="C:cytoplasm"/>
    <property type="evidence" value="ECO:0007669"/>
    <property type="project" value="TreeGrafter"/>
</dbReference>
<dbReference type="InterPro" id="IPR001509">
    <property type="entry name" value="Epimerase_deHydtase"/>
</dbReference>
<dbReference type="InParanoid" id="A0A543B133"/>
<comment type="caution">
    <text evidence="2">The sequence shown here is derived from an EMBL/GenBank/DDBJ whole genome shotgun (WGS) entry which is preliminary data.</text>
</comment>
<evidence type="ECO:0000259" key="1">
    <source>
        <dbReference type="Pfam" id="PF01370"/>
    </source>
</evidence>
<sequence>MRVVVAGATGVIGSELCRQLSSAGHAVIGITRTEPGARRLRERGADAVIADVMNRDALLRALDGVNADAVIHQATAISGVPVAHRDVYATDALRDRGTANLLAAARGLGAERFVTQSFLFGYGYRDHGEAPVTEAAPFGLPEGTAFDPHLAAMRANEDQVLGADDLVGVSLRYGIFYGYEPSTLSLFTMAERRLLVAPRRGGAVSFVHIADAASAAVAALRDGRAGQAYNIADDEPVGWATYMDAIAAEVGRRKPWRIPNTLLRLAPYLATLMTRCRLRLDTTKAHRDLDWRPRYSSIHAGLREAAALRRDDA</sequence>
<evidence type="ECO:0000313" key="2">
    <source>
        <dbReference type="EMBL" id="TQL78541.1"/>
    </source>
</evidence>
<feature type="domain" description="NAD-dependent epimerase/dehydratase" evidence="1">
    <location>
        <begin position="3"/>
        <end position="232"/>
    </location>
</feature>
<keyword evidence="3" id="KW-1185">Reference proteome</keyword>
<organism evidence="2 3">
    <name type="scientific">Stackebrandtia endophytica</name>
    <dbReference type="NCBI Taxonomy" id="1496996"/>
    <lineage>
        <taxon>Bacteria</taxon>
        <taxon>Bacillati</taxon>
        <taxon>Actinomycetota</taxon>
        <taxon>Actinomycetes</taxon>
        <taxon>Glycomycetales</taxon>
        <taxon>Glycomycetaceae</taxon>
        <taxon>Stackebrandtia</taxon>
    </lineage>
</organism>
<dbReference type="RefSeq" id="WP_142043132.1">
    <property type="nucleotide sequence ID" value="NZ_JBHTGS010000003.1"/>
</dbReference>
<accession>A0A543B133</accession>
<dbReference type="OrthoDB" id="9801773at2"/>
<dbReference type="AlphaFoldDB" id="A0A543B133"/>
<dbReference type="Proteomes" id="UP000317043">
    <property type="component" value="Unassembled WGS sequence"/>
</dbReference>
<gene>
    <name evidence="2" type="ORF">FB566_4130</name>
</gene>
<dbReference type="Pfam" id="PF01370">
    <property type="entry name" value="Epimerase"/>
    <property type="match status" value="1"/>
</dbReference>
<proteinExistence type="predicted"/>
<dbReference type="FunCoup" id="A0A543B133">
    <property type="interactions" value="175"/>
</dbReference>
<dbReference type="GO" id="GO:0004029">
    <property type="term" value="F:aldehyde dehydrogenase (NAD+) activity"/>
    <property type="evidence" value="ECO:0007669"/>
    <property type="project" value="TreeGrafter"/>
</dbReference>
<dbReference type="Gene3D" id="3.40.50.720">
    <property type="entry name" value="NAD(P)-binding Rossmann-like Domain"/>
    <property type="match status" value="1"/>
</dbReference>
<dbReference type="InterPro" id="IPR036291">
    <property type="entry name" value="NAD(P)-bd_dom_sf"/>
</dbReference>
<protein>
    <submittedName>
        <fullName evidence="2">Nucleoside-diphosphate-sugar epimerase</fullName>
    </submittedName>
</protein>
<dbReference type="EMBL" id="VFOW01000001">
    <property type="protein sequence ID" value="TQL78541.1"/>
    <property type="molecule type" value="Genomic_DNA"/>
</dbReference>
<dbReference type="SUPFAM" id="SSF51735">
    <property type="entry name" value="NAD(P)-binding Rossmann-fold domains"/>
    <property type="match status" value="1"/>
</dbReference>
<dbReference type="PANTHER" id="PTHR48079:SF6">
    <property type="entry name" value="NAD(P)-BINDING DOMAIN-CONTAINING PROTEIN-RELATED"/>
    <property type="match status" value="1"/>
</dbReference>
<evidence type="ECO:0000313" key="3">
    <source>
        <dbReference type="Proteomes" id="UP000317043"/>
    </source>
</evidence>
<dbReference type="InterPro" id="IPR051783">
    <property type="entry name" value="NAD(P)-dependent_oxidoreduct"/>
</dbReference>